<proteinExistence type="predicted"/>
<sequence>MADRLSPPGNRSLESRPRNLTKLVAWQHRISEGTAMQGVMVSLDLDSEECPVLSQADRQFLRNPLKTTKRKTERKKARGPCVIEKEFKARKGGAGRAVMREGEHKEISIIGRFSRIPRPPIQLSLIISTGFPSSDTPLPEGESMLTNYHTRAWESLQGLWTSAMSPTTDKLLPDPLPPPYLRPLTLCIELTDGLVHLEWEVR</sequence>
<name>A0A4P9VU50_9FUNG</name>
<dbReference type="EMBL" id="ML001676">
    <property type="protein sequence ID" value="RKO83091.1"/>
    <property type="molecule type" value="Genomic_DNA"/>
</dbReference>
<dbReference type="OrthoDB" id="287041at2759"/>
<evidence type="ECO:0000313" key="2">
    <source>
        <dbReference type="Proteomes" id="UP000269721"/>
    </source>
</evidence>
<dbReference type="Proteomes" id="UP000269721">
    <property type="component" value="Unassembled WGS sequence"/>
</dbReference>
<gene>
    <name evidence="1" type="ORF">BDK51DRAFT_42617</name>
</gene>
<dbReference type="AlphaFoldDB" id="A0A4P9VU50"/>
<organism evidence="1 2">
    <name type="scientific">Blyttiomyces helicus</name>
    <dbReference type="NCBI Taxonomy" id="388810"/>
    <lineage>
        <taxon>Eukaryota</taxon>
        <taxon>Fungi</taxon>
        <taxon>Fungi incertae sedis</taxon>
        <taxon>Chytridiomycota</taxon>
        <taxon>Chytridiomycota incertae sedis</taxon>
        <taxon>Chytridiomycetes</taxon>
        <taxon>Chytridiomycetes incertae sedis</taxon>
        <taxon>Blyttiomyces</taxon>
    </lineage>
</organism>
<protein>
    <submittedName>
        <fullName evidence="1">Uncharacterized protein</fullName>
    </submittedName>
</protein>
<reference evidence="2" key="1">
    <citation type="journal article" date="2018" name="Nat. Microbiol.">
        <title>Leveraging single-cell genomics to expand the fungal tree of life.</title>
        <authorList>
            <person name="Ahrendt S.R."/>
            <person name="Quandt C.A."/>
            <person name="Ciobanu D."/>
            <person name="Clum A."/>
            <person name="Salamov A."/>
            <person name="Andreopoulos B."/>
            <person name="Cheng J.F."/>
            <person name="Woyke T."/>
            <person name="Pelin A."/>
            <person name="Henrissat B."/>
            <person name="Reynolds N.K."/>
            <person name="Benny G.L."/>
            <person name="Smith M.E."/>
            <person name="James T.Y."/>
            <person name="Grigoriev I.V."/>
        </authorList>
    </citation>
    <scope>NUCLEOTIDE SEQUENCE [LARGE SCALE GENOMIC DNA]</scope>
</reference>
<accession>A0A4P9VU50</accession>
<evidence type="ECO:0000313" key="1">
    <source>
        <dbReference type="EMBL" id="RKO83091.1"/>
    </source>
</evidence>
<keyword evidence="2" id="KW-1185">Reference proteome</keyword>